<reference evidence="5 6" key="1">
    <citation type="journal article" date="2021" name="Nat. Commun.">
        <title>Isolation of a member of the candidate phylum Atribacteria reveals a unique cell membrane structure.</title>
        <authorList>
            <person name="Taiki K."/>
            <person name="Nobu M.K."/>
            <person name="Kusada H."/>
            <person name="Meng X.-Y."/>
            <person name="Hosoki N."/>
            <person name="Uematsu K."/>
            <person name="Yoshioka H."/>
            <person name="Kamagata Y."/>
            <person name="Tamaki H."/>
        </authorList>
    </citation>
    <scope>NUCLEOTIDE SEQUENCE [LARGE SCALE GENOMIC DNA]</scope>
    <source>
        <strain evidence="5 6">RT761</strain>
    </source>
</reference>
<feature type="transmembrane region" description="Helical" evidence="4">
    <location>
        <begin position="371"/>
        <end position="390"/>
    </location>
</feature>
<dbReference type="EC" id="2.4.1.336" evidence="5"/>
<dbReference type="Pfam" id="PF13641">
    <property type="entry name" value="Glyco_tranf_2_3"/>
    <property type="match status" value="1"/>
</dbReference>
<feature type="transmembrane region" description="Helical" evidence="4">
    <location>
        <begin position="15"/>
        <end position="38"/>
    </location>
</feature>
<evidence type="ECO:0000313" key="6">
    <source>
        <dbReference type="Proteomes" id="UP000594463"/>
    </source>
</evidence>
<keyword evidence="3 5" id="KW-0808">Transferase</keyword>
<dbReference type="Gene3D" id="3.90.550.10">
    <property type="entry name" value="Spore Coat Polysaccharide Biosynthesis Protein SpsA, Chain A"/>
    <property type="match status" value="1"/>
</dbReference>
<dbReference type="CDD" id="cd06438">
    <property type="entry name" value="EpsO_like"/>
    <property type="match status" value="1"/>
</dbReference>
<protein>
    <submittedName>
        <fullName evidence="5">Beta-monoglucosyldiacylglycerol synthase</fullName>
        <ecNumber evidence="5">2.4.1.336</ecNumber>
    </submittedName>
</protein>
<keyword evidence="4" id="KW-0812">Transmembrane</keyword>
<evidence type="ECO:0000256" key="3">
    <source>
        <dbReference type="ARBA" id="ARBA00022679"/>
    </source>
</evidence>
<dbReference type="RefSeq" id="WP_218113262.1">
    <property type="nucleotide sequence ID" value="NZ_CP065383.1"/>
</dbReference>
<evidence type="ECO:0000256" key="4">
    <source>
        <dbReference type="SAM" id="Phobius"/>
    </source>
</evidence>
<comment type="similarity">
    <text evidence="1">Belongs to the glycosyltransferase 2 family.</text>
</comment>
<gene>
    <name evidence="5" type="ORF">RT761_01316</name>
</gene>
<evidence type="ECO:0000256" key="2">
    <source>
        <dbReference type="ARBA" id="ARBA00022676"/>
    </source>
</evidence>
<name>A0A7T1F2T7_ATRLM</name>
<organism evidence="5 6">
    <name type="scientific">Atribacter laminatus</name>
    <dbReference type="NCBI Taxonomy" id="2847778"/>
    <lineage>
        <taxon>Bacteria</taxon>
        <taxon>Pseudomonadati</taxon>
        <taxon>Atribacterota</taxon>
        <taxon>Atribacteria</taxon>
        <taxon>Atribacterales</taxon>
        <taxon>Atribacteraceae</taxon>
        <taxon>Atribacter</taxon>
    </lineage>
</organism>
<evidence type="ECO:0000256" key="1">
    <source>
        <dbReference type="ARBA" id="ARBA00006739"/>
    </source>
</evidence>
<dbReference type="PANTHER" id="PTHR43630:SF1">
    <property type="entry name" value="POLY-BETA-1,6-N-ACETYL-D-GLUCOSAMINE SYNTHASE"/>
    <property type="match status" value="1"/>
</dbReference>
<proteinExistence type="inferred from homology"/>
<feature type="transmembrane region" description="Helical" evidence="4">
    <location>
        <begin position="338"/>
        <end position="359"/>
    </location>
</feature>
<dbReference type="AlphaFoldDB" id="A0A7T1F2T7"/>
<dbReference type="Proteomes" id="UP000594463">
    <property type="component" value="Chromosome"/>
</dbReference>
<evidence type="ECO:0000313" key="5">
    <source>
        <dbReference type="EMBL" id="QPM68102.1"/>
    </source>
</evidence>
<dbReference type="SUPFAM" id="SSF53448">
    <property type="entry name" value="Nucleotide-diphospho-sugar transferases"/>
    <property type="match status" value="1"/>
</dbReference>
<accession>A0A7T1F2T7</accession>
<keyword evidence="4" id="KW-1133">Transmembrane helix</keyword>
<sequence>MVHWFWDEVWIRPGVAFFIVYLFIYWVYQILIAVRGAWSPPPLPRAKNLRRFAVLIPAHNEERVIGNLLESLLKQTYPKNYFDIYVSCDNCQDKTAKIAKSYNVKVLEKHDNAHLGKTGNVQWALREIPLEKYDAVAMFDADNLAEKNFLTKMNDYMESHSKAQAIQGYLDTKNPDDTWISRSYALSYWYTNRFWQLARSNWGLSAALGGTGLVVTVSCLKTIGWELKSLTEDLEFSTRIILSGSRVHWNNEAIIFDEKPLTFWASRRQRTRWMQGHYWVLMKYGPRLLLQWFKTWKIQYLDWLFYLLSAVTTVIGFTVLAVRIAIGSSWNFGISIWPLWLASGLIQCAFNVIMGPSFYWGKFTLRYVPDILSYFLYGLTWPPIMFYAAFLSRNQNQWVKTVHTRDIGVSDVRAKEKTLDII</sequence>
<dbReference type="KEGG" id="alam:RT761_01316"/>
<dbReference type="PANTHER" id="PTHR43630">
    <property type="entry name" value="POLY-BETA-1,6-N-ACETYL-D-GLUCOSAMINE SYNTHASE"/>
    <property type="match status" value="1"/>
</dbReference>
<dbReference type="EMBL" id="CP065383">
    <property type="protein sequence ID" value="QPM68102.1"/>
    <property type="molecule type" value="Genomic_DNA"/>
</dbReference>
<keyword evidence="6" id="KW-1185">Reference proteome</keyword>
<keyword evidence="2 5" id="KW-0328">Glycosyltransferase</keyword>
<dbReference type="InterPro" id="IPR029044">
    <property type="entry name" value="Nucleotide-diphossugar_trans"/>
</dbReference>
<dbReference type="GO" id="GO:0016757">
    <property type="term" value="F:glycosyltransferase activity"/>
    <property type="evidence" value="ECO:0007669"/>
    <property type="project" value="UniProtKB-KW"/>
</dbReference>
<feature type="transmembrane region" description="Helical" evidence="4">
    <location>
        <begin position="305"/>
        <end position="326"/>
    </location>
</feature>
<keyword evidence="4" id="KW-0472">Membrane</keyword>